<evidence type="ECO:0000256" key="3">
    <source>
        <dbReference type="ARBA" id="ARBA00023082"/>
    </source>
</evidence>
<keyword evidence="5" id="KW-0804">Transcription</keyword>
<dbReference type="STRING" id="360412.LARV_00452"/>
<dbReference type="PANTHER" id="PTHR43133:SF8">
    <property type="entry name" value="RNA POLYMERASE SIGMA FACTOR HI_1459-RELATED"/>
    <property type="match status" value="1"/>
</dbReference>
<dbReference type="PANTHER" id="PTHR43133">
    <property type="entry name" value="RNA POLYMERASE ECF-TYPE SIGMA FACTO"/>
    <property type="match status" value="1"/>
</dbReference>
<dbReference type="Pfam" id="PF08281">
    <property type="entry name" value="Sigma70_r4_2"/>
    <property type="match status" value="1"/>
</dbReference>
<proteinExistence type="inferred from homology"/>
<protein>
    <submittedName>
        <fullName evidence="8">RNA polymerase sigma factor, sigma-70 family</fullName>
    </submittedName>
</protein>
<dbReference type="InterPro" id="IPR013325">
    <property type="entry name" value="RNA_pol_sigma_r2"/>
</dbReference>
<dbReference type="InterPro" id="IPR014284">
    <property type="entry name" value="RNA_pol_sigma-70_dom"/>
</dbReference>
<feature type="domain" description="RNA polymerase sigma factor 70 region 4 type 2" evidence="7">
    <location>
        <begin position="122"/>
        <end position="174"/>
    </location>
</feature>
<evidence type="ECO:0000313" key="8">
    <source>
        <dbReference type="EMBL" id="GAP12716.1"/>
    </source>
</evidence>
<keyword evidence="9" id="KW-1185">Reference proteome</keyword>
<dbReference type="InterPro" id="IPR013249">
    <property type="entry name" value="RNA_pol_sigma70_r4_t2"/>
</dbReference>
<gene>
    <name evidence="8" type="ORF">LARV_00452</name>
</gene>
<dbReference type="InterPro" id="IPR039425">
    <property type="entry name" value="RNA_pol_sigma-70-like"/>
</dbReference>
<organism evidence="8">
    <name type="scientific">Longilinea arvoryzae</name>
    <dbReference type="NCBI Taxonomy" id="360412"/>
    <lineage>
        <taxon>Bacteria</taxon>
        <taxon>Bacillati</taxon>
        <taxon>Chloroflexota</taxon>
        <taxon>Anaerolineae</taxon>
        <taxon>Anaerolineales</taxon>
        <taxon>Anaerolineaceae</taxon>
        <taxon>Longilinea</taxon>
    </lineage>
</organism>
<keyword evidence="3" id="KW-0731">Sigma factor</keyword>
<evidence type="ECO:0000259" key="7">
    <source>
        <dbReference type="Pfam" id="PF08281"/>
    </source>
</evidence>
<dbReference type="Gene3D" id="1.10.1740.10">
    <property type="match status" value="1"/>
</dbReference>
<keyword evidence="2" id="KW-0805">Transcription regulation</keyword>
<accession>A0A0S7B6B6</accession>
<evidence type="ECO:0000256" key="1">
    <source>
        <dbReference type="ARBA" id="ARBA00010641"/>
    </source>
</evidence>
<dbReference type="Pfam" id="PF04542">
    <property type="entry name" value="Sigma70_r2"/>
    <property type="match status" value="1"/>
</dbReference>
<evidence type="ECO:0000256" key="5">
    <source>
        <dbReference type="ARBA" id="ARBA00023163"/>
    </source>
</evidence>
<reference evidence="8" key="1">
    <citation type="submission" date="2015-07" db="EMBL/GenBank/DDBJ databases">
        <title>Draft Genome Sequences of Anaerolinea thermolimosa IMO-1, Bellilinea caldifistulae GOMI-1, Leptolinea tardivitalis YMTK-2, Levilinea saccharolytica KIBI-1,Longilinea arvoryzae KOME-1, Previously Described as Members of the Anaerolineaceae (Chloroflexi).</title>
        <authorList>
            <person name="Sekiguchi Y."/>
            <person name="Ohashi A."/>
            <person name="Matsuura N."/>
            <person name="Tourlousse M.D."/>
        </authorList>
    </citation>
    <scope>NUCLEOTIDE SEQUENCE [LARGE SCALE GENOMIC DNA]</scope>
    <source>
        <strain evidence="8">KOME-1</strain>
    </source>
</reference>
<dbReference type="InterPro" id="IPR036388">
    <property type="entry name" value="WH-like_DNA-bd_sf"/>
</dbReference>
<evidence type="ECO:0000256" key="2">
    <source>
        <dbReference type="ARBA" id="ARBA00023015"/>
    </source>
</evidence>
<evidence type="ECO:0000313" key="9">
    <source>
        <dbReference type="Proteomes" id="UP000055060"/>
    </source>
</evidence>
<dbReference type="GO" id="GO:0016987">
    <property type="term" value="F:sigma factor activity"/>
    <property type="evidence" value="ECO:0007669"/>
    <property type="project" value="UniProtKB-KW"/>
</dbReference>
<dbReference type="GO" id="GO:0006352">
    <property type="term" value="P:DNA-templated transcription initiation"/>
    <property type="evidence" value="ECO:0007669"/>
    <property type="project" value="InterPro"/>
</dbReference>
<sequence length="185" mass="21062">MDDFDAICRLKNGDIGGLEILVTRHQRKAIQTAYLITHDEQLAEDVVQDTFIRIYRRIATFDESRPFRPYLMRSVVNAALNAGEKTERWVQYGNGADLESVTKLLLQVASAEETADRARLKQEVAAALEHLPPRQRAAIVQRYYLGMNEKEMAETHSVAAGTIKWLLSNAREHLRSLLGVERNLE</sequence>
<dbReference type="EMBL" id="DF967972">
    <property type="protein sequence ID" value="GAP12716.1"/>
    <property type="molecule type" value="Genomic_DNA"/>
</dbReference>
<comment type="similarity">
    <text evidence="1">Belongs to the sigma-70 factor family. ECF subfamily.</text>
</comment>
<dbReference type="SUPFAM" id="SSF88659">
    <property type="entry name" value="Sigma3 and sigma4 domains of RNA polymerase sigma factors"/>
    <property type="match status" value="1"/>
</dbReference>
<feature type="domain" description="RNA polymerase sigma-70 region 2" evidence="6">
    <location>
        <begin position="21"/>
        <end position="82"/>
    </location>
</feature>
<evidence type="ECO:0000259" key="6">
    <source>
        <dbReference type="Pfam" id="PF04542"/>
    </source>
</evidence>
<name>A0A0S7B6B6_9CHLR</name>
<keyword evidence="4" id="KW-0238">DNA-binding</keyword>
<dbReference type="InterPro" id="IPR007627">
    <property type="entry name" value="RNA_pol_sigma70_r2"/>
</dbReference>
<dbReference type="AlphaFoldDB" id="A0A0S7B6B6"/>
<dbReference type="SUPFAM" id="SSF88946">
    <property type="entry name" value="Sigma2 domain of RNA polymerase sigma factors"/>
    <property type="match status" value="1"/>
</dbReference>
<dbReference type="RefSeq" id="WP_075072122.1">
    <property type="nucleotide sequence ID" value="NZ_DF967972.1"/>
</dbReference>
<dbReference type="NCBIfam" id="TIGR02937">
    <property type="entry name" value="sigma70-ECF"/>
    <property type="match status" value="1"/>
</dbReference>
<dbReference type="GO" id="GO:0003677">
    <property type="term" value="F:DNA binding"/>
    <property type="evidence" value="ECO:0007669"/>
    <property type="project" value="UniProtKB-KW"/>
</dbReference>
<dbReference type="Gene3D" id="1.10.10.10">
    <property type="entry name" value="Winged helix-like DNA-binding domain superfamily/Winged helix DNA-binding domain"/>
    <property type="match status" value="1"/>
</dbReference>
<evidence type="ECO:0000256" key="4">
    <source>
        <dbReference type="ARBA" id="ARBA00023125"/>
    </source>
</evidence>
<dbReference type="Proteomes" id="UP000055060">
    <property type="component" value="Unassembled WGS sequence"/>
</dbReference>
<dbReference type="InterPro" id="IPR013324">
    <property type="entry name" value="RNA_pol_sigma_r3/r4-like"/>
</dbReference>